<evidence type="ECO:0000256" key="3">
    <source>
        <dbReference type="SAM" id="Coils"/>
    </source>
</evidence>
<dbReference type="GO" id="GO:0051082">
    <property type="term" value="F:unfolded protein binding"/>
    <property type="evidence" value="ECO:0007669"/>
    <property type="project" value="InterPro"/>
</dbReference>
<dbReference type="InterPro" id="IPR002777">
    <property type="entry name" value="PFD_beta-like"/>
</dbReference>
<dbReference type="SUPFAM" id="SSF46579">
    <property type="entry name" value="Prefoldin"/>
    <property type="match status" value="1"/>
</dbReference>
<accession>A0AAN6GIP2</accession>
<dbReference type="Gene3D" id="1.10.287.370">
    <property type="match status" value="1"/>
</dbReference>
<name>A0AAN6GIP2_9BASI</name>
<dbReference type="GO" id="GO:0005737">
    <property type="term" value="C:cytoplasm"/>
    <property type="evidence" value="ECO:0007669"/>
    <property type="project" value="TreeGrafter"/>
</dbReference>
<dbReference type="Proteomes" id="UP001176521">
    <property type="component" value="Unassembled WGS sequence"/>
</dbReference>
<sequence>MDFAAAQKKLATLSNDFQTLQAELQKQVATRQRLDAQLSENEQVKKEFAKLSPNNQVYKLIGPALVKQDQSEAKANVEKRIEFINNEITRVEDKLKDLSKKMEGKRNEIVELQAKAQAARAGGGGAGPAPQTAVAS</sequence>
<evidence type="ECO:0000256" key="4">
    <source>
        <dbReference type="SAM" id="MobiDB-lite"/>
    </source>
</evidence>
<keyword evidence="6" id="KW-1185">Reference proteome</keyword>
<evidence type="ECO:0000313" key="6">
    <source>
        <dbReference type="Proteomes" id="UP001176521"/>
    </source>
</evidence>
<dbReference type="EMBL" id="JAPDMQ010000025">
    <property type="protein sequence ID" value="KAK0539770.1"/>
    <property type="molecule type" value="Genomic_DNA"/>
</dbReference>
<evidence type="ECO:0000256" key="1">
    <source>
        <dbReference type="ARBA" id="ARBA00008045"/>
    </source>
</evidence>
<gene>
    <name evidence="5" type="primary">YKE2</name>
    <name evidence="5" type="ORF">OC842_000810</name>
</gene>
<protein>
    <submittedName>
        <fullName evidence="5">Prefoldin subunit 6</fullName>
    </submittedName>
</protein>
<dbReference type="GO" id="GO:0016272">
    <property type="term" value="C:prefoldin complex"/>
    <property type="evidence" value="ECO:0007669"/>
    <property type="project" value="InterPro"/>
</dbReference>
<feature type="region of interest" description="Disordered" evidence="4">
    <location>
        <begin position="117"/>
        <end position="136"/>
    </location>
</feature>
<evidence type="ECO:0000313" key="5">
    <source>
        <dbReference type="EMBL" id="KAK0539770.1"/>
    </source>
</evidence>
<dbReference type="PANTHER" id="PTHR21431">
    <property type="entry name" value="PREFOLDIN SUBUNIT 6"/>
    <property type="match status" value="1"/>
</dbReference>
<dbReference type="PANTHER" id="PTHR21431:SF0">
    <property type="entry name" value="PREFOLDIN SUBUNIT 6"/>
    <property type="match status" value="1"/>
</dbReference>
<reference evidence="5" key="1">
    <citation type="journal article" date="2023" name="PhytoFront">
        <title>Draft Genome Resources of Seven Strains of Tilletia horrida, Causal Agent of Kernel Smut of Rice.</title>
        <authorList>
            <person name="Khanal S."/>
            <person name="Antony Babu S."/>
            <person name="Zhou X.G."/>
        </authorList>
    </citation>
    <scope>NUCLEOTIDE SEQUENCE</scope>
    <source>
        <strain evidence="5">TX3</strain>
    </source>
</reference>
<comment type="similarity">
    <text evidence="1">Belongs to the prefoldin subunit beta family.</text>
</comment>
<dbReference type="InterPro" id="IPR009053">
    <property type="entry name" value="Prefoldin"/>
</dbReference>
<dbReference type="GO" id="GO:0051131">
    <property type="term" value="P:chaperone-mediated protein complex assembly"/>
    <property type="evidence" value="ECO:0007669"/>
    <property type="project" value="TreeGrafter"/>
</dbReference>
<organism evidence="5 6">
    <name type="scientific">Tilletia horrida</name>
    <dbReference type="NCBI Taxonomy" id="155126"/>
    <lineage>
        <taxon>Eukaryota</taxon>
        <taxon>Fungi</taxon>
        <taxon>Dikarya</taxon>
        <taxon>Basidiomycota</taxon>
        <taxon>Ustilaginomycotina</taxon>
        <taxon>Exobasidiomycetes</taxon>
        <taxon>Tilletiales</taxon>
        <taxon>Tilletiaceae</taxon>
        <taxon>Tilletia</taxon>
    </lineage>
</organism>
<dbReference type="AlphaFoldDB" id="A0AAN6GIP2"/>
<keyword evidence="2" id="KW-0143">Chaperone</keyword>
<dbReference type="Pfam" id="PF01920">
    <property type="entry name" value="Prefoldin_2"/>
    <property type="match status" value="1"/>
</dbReference>
<dbReference type="GO" id="GO:0006457">
    <property type="term" value="P:protein folding"/>
    <property type="evidence" value="ECO:0007669"/>
    <property type="project" value="InterPro"/>
</dbReference>
<dbReference type="GO" id="GO:0051087">
    <property type="term" value="F:protein-folding chaperone binding"/>
    <property type="evidence" value="ECO:0007669"/>
    <property type="project" value="TreeGrafter"/>
</dbReference>
<feature type="coiled-coil region" evidence="3">
    <location>
        <begin position="3"/>
        <end position="37"/>
    </location>
</feature>
<keyword evidence="3" id="KW-0175">Coiled coil</keyword>
<evidence type="ECO:0000256" key="2">
    <source>
        <dbReference type="ARBA" id="ARBA00023186"/>
    </source>
</evidence>
<dbReference type="FunFam" id="1.10.287.370:FF:000003">
    <property type="entry name" value="Prefoldin subunit 6"/>
    <property type="match status" value="1"/>
</dbReference>
<comment type="caution">
    <text evidence="5">The sequence shown here is derived from an EMBL/GenBank/DDBJ whole genome shotgun (WGS) entry which is preliminary data.</text>
</comment>
<proteinExistence type="inferred from homology"/>
<dbReference type="CDD" id="cd23161">
    <property type="entry name" value="Prefoldin_6"/>
    <property type="match status" value="1"/>
</dbReference>